<keyword evidence="1" id="KW-0472">Membrane</keyword>
<dbReference type="Proteomes" id="UP000019132">
    <property type="component" value="Unassembled WGS sequence"/>
</dbReference>
<feature type="transmembrane region" description="Helical" evidence="1">
    <location>
        <begin position="131"/>
        <end position="152"/>
    </location>
</feature>
<feature type="chain" id="PRO_5003867837" description="LysM domain-containing protein" evidence="2">
    <location>
        <begin position="22"/>
        <end position="174"/>
    </location>
</feature>
<sequence>MRLSVWLIGTCAAAAVSCVAAVDTCDLTQLVTVFAKSPLCPELTTDSDKFDISNTTLCDNLNCIKLVNDIDALNMGDCLVPGTSIRLNTDYLDAIVTECMALNPTFWSPEESSEGSGSGSDSGSKSSSTGAIIGGVAGGVVVVLGVGGYCLWRHKKKKRMAATTTTDAEAGGST</sequence>
<dbReference type="GO" id="GO:0005576">
    <property type="term" value="C:extracellular region"/>
    <property type="evidence" value="ECO:0007669"/>
    <property type="project" value="InterPro"/>
</dbReference>
<dbReference type="VEuPathDB" id="FungiDB:PYU1_G006406"/>
<organism evidence="3 4">
    <name type="scientific">Globisporangium ultimum (strain ATCC 200006 / CBS 805.95 / DAOM BR144)</name>
    <name type="common">Pythium ultimum</name>
    <dbReference type="NCBI Taxonomy" id="431595"/>
    <lineage>
        <taxon>Eukaryota</taxon>
        <taxon>Sar</taxon>
        <taxon>Stramenopiles</taxon>
        <taxon>Oomycota</taxon>
        <taxon>Peronosporomycetes</taxon>
        <taxon>Pythiales</taxon>
        <taxon>Pythiaceae</taxon>
        <taxon>Globisporangium</taxon>
    </lineage>
</organism>
<dbReference type="HOGENOM" id="CLU_1544113_0_0_1"/>
<proteinExistence type="predicted"/>
<keyword evidence="1" id="KW-1133">Transmembrane helix</keyword>
<dbReference type="EMBL" id="GL376604">
    <property type="status" value="NOT_ANNOTATED_CDS"/>
    <property type="molecule type" value="Genomic_DNA"/>
</dbReference>
<dbReference type="InterPro" id="IPR036470">
    <property type="entry name" value="Elicitin_sf"/>
</dbReference>
<dbReference type="EnsemblProtists" id="PYU1_T006418">
    <property type="protein sequence ID" value="PYU1_T006418"/>
    <property type="gene ID" value="PYU1_G006406"/>
</dbReference>
<dbReference type="AlphaFoldDB" id="K3WN76"/>
<keyword evidence="4" id="KW-1185">Reference proteome</keyword>
<reference evidence="3" key="3">
    <citation type="submission" date="2015-02" db="UniProtKB">
        <authorList>
            <consortium name="EnsemblProtists"/>
        </authorList>
    </citation>
    <scope>IDENTIFICATION</scope>
    <source>
        <strain evidence="3">DAOM BR144</strain>
    </source>
</reference>
<keyword evidence="2" id="KW-0732">Signal</keyword>
<reference evidence="4" key="1">
    <citation type="journal article" date="2010" name="Genome Biol.">
        <title>Genome sequence of the necrotrophic plant pathogen Pythium ultimum reveals original pathogenicity mechanisms and effector repertoire.</title>
        <authorList>
            <person name="Levesque C.A."/>
            <person name="Brouwer H."/>
            <person name="Cano L."/>
            <person name="Hamilton J.P."/>
            <person name="Holt C."/>
            <person name="Huitema E."/>
            <person name="Raffaele S."/>
            <person name="Robideau G.P."/>
            <person name="Thines M."/>
            <person name="Win J."/>
            <person name="Zerillo M.M."/>
            <person name="Beakes G.W."/>
            <person name="Boore J.L."/>
            <person name="Busam D."/>
            <person name="Dumas B."/>
            <person name="Ferriera S."/>
            <person name="Fuerstenberg S.I."/>
            <person name="Gachon C.M."/>
            <person name="Gaulin E."/>
            <person name="Govers F."/>
            <person name="Grenville-Briggs L."/>
            <person name="Horner N."/>
            <person name="Hostetler J."/>
            <person name="Jiang R.H."/>
            <person name="Johnson J."/>
            <person name="Krajaejun T."/>
            <person name="Lin H."/>
            <person name="Meijer H.J."/>
            <person name="Moore B."/>
            <person name="Morris P."/>
            <person name="Phuntmart V."/>
            <person name="Puiu D."/>
            <person name="Shetty J."/>
            <person name="Stajich J.E."/>
            <person name="Tripathy S."/>
            <person name="Wawra S."/>
            <person name="van West P."/>
            <person name="Whitty B.R."/>
            <person name="Coutinho P.M."/>
            <person name="Henrissat B."/>
            <person name="Martin F."/>
            <person name="Thomas P.D."/>
            <person name="Tyler B.M."/>
            <person name="De Vries R.P."/>
            <person name="Kamoun S."/>
            <person name="Yandell M."/>
            <person name="Tisserat N."/>
            <person name="Buell C.R."/>
        </authorList>
    </citation>
    <scope>NUCLEOTIDE SEQUENCE</scope>
    <source>
        <strain evidence="4">DAOM:BR144</strain>
    </source>
</reference>
<evidence type="ECO:0000313" key="4">
    <source>
        <dbReference type="Proteomes" id="UP000019132"/>
    </source>
</evidence>
<accession>K3WN76</accession>
<evidence type="ECO:0000256" key="2">
    <source>
        <dbReference type="SAM" id="SignalP"/>
    </source>
</evidence>
<protein>
    <recommendedName>
        <fullName evidence="5">LysM domain-containing protein</fullName>
    </recommendedName>
</protein>
<reference evidence="4" key="2">
    <citation type="submission" date="2010-04" db="EMBL/GenBank/DDBJ databases">
        <authorList>
            <person name="Buell R."/>
            <person name="Hamilton J."/>
            <person name="Hostetler J."/>
        </authorList>
    </citation>
    <scope>NUCLEOTIDE SEQUENCE [LARGE SCALE GENOMIC DNA]</scope>
    <source>
        <strain evidence="4">DAOM:BR144</strain>
    </source>
</reference>
<dbReference type="InParanoid" id="K3WN76"/>
<dbReference type="PROSITE" id="PS51257">
    <property type="entry name" value="PROKAR_LIPOPROTEIN"/>
    <property type="match status" value="1"/>
</dbReference>
<keyword evidence="1" id="KW-0812">Transmembrane</keyword>
<dbReference type="SUPFAM" id="SSF48647">
    <property type="entry name" value="Fungal elicitin"/>
    <property type="match status" value="1"/>
</dbReference>
<name>K3WN76_GLOUD</name>
<evidence type="ECO:0000313" key="3">
    <source>
        <dbReference type="EnsemblProtists" id="PYU1_T006418"/>
    </source>
</evidence>
<feature type="signal peptide" evidence="2">
    <location>
        <begin position="1"/>
        <end position="21"/>
    </location>
</feature>
<evidence type="ECO:0008006" key="5">
    <source>
        <dbReference type="Google" id="ProtNLM"/>
    </source>
</evidence>
<evidence type="ECO:0000256" key="1">
    <source>
        <dbReference type="SAM" id="Phobius"/>
    </source>
</evidence>